<sequence length="241" mass="27955">MMSRKPKVYEDATESSASCRQSSPALLPIGEIIEDHCDSRKEETFTEDEDARISIGLTNLILTKTCLRNMVAYLLGNNPQLLGDFDDLMNNCEEEKSSASGFSRPKKHTERKDKVQIEKDRHKEKKDMVKSIQELDLSNCENCTPSYWVLPQDYHIPQASERTKLDSEVLNDQLVCRPSIMQDYSLKRNRLNKHEEVLFKCEDDKYELDMLIGYLRSAESSAKEMLNRFKNKEGEKNSRFQ</sequence>
<evidence type="ECO:0000256" key="1">
    <source>
        <dbReference type="SAM" id="MobiDB-lite"/>
    </source>
</evidence>
<dbReference type="EMBL" id="JAAGAX010000016">
    <property type="protein sequence ID" value="KAF2288899.1"/>
    <property type="molecule type" value="Genomic_DNA"/>
</dbReference>
<dbReference type="GO" id="GO:0000122">
    <property type="term" value="P:negative regulation of transcription by RNA polymerase II"/>
    <property type="evidence" value="ECO:0007669"/>
    <property type="project" value="TreeGrafter"/>
</dbReference>
<reference evidence="3 4" key="1">
    <citation type="journal article" date="2020" name="Mol. Plant">
        <title>The Chromosome-Based Rubber Tree Genome Provides New Insights into Spurge Genome Evolution and Rubber Biosynthesis.</title>
        <authorList>
            <person name="Liu J."/>
            <person name="Shi C."/>
            <person name="Shi C.C."/>
            <person name="Li W."/>
            <person name="Zhang Q.J."/>
            <person name="Zhang Y."/>
            <person name="Li K."/>
            <person name="Lu H.F."/>
            <person name="Shi C."/>
            <person name="Zhu S.T."/>
            <person name="Xiao Z.Y."/>
            <person name="Nan H."/>
            <person name="Yue Y."/>
            <person name="Zhu X.G."/>
            <person name="Wu Y."/>
            <person name="Hong X.N."/>
            <person name="Fan G.Y."/>
            <person name="Tong Y."/>
            <person name="Zhang D."/>
            <person name="Mao C.L."/>
            <person name="Liu Y.L."/>
            <person name="Hao S.J."/>
            <person name="Liu W.Q."/>
            <person name="Lv M.Q."/>
            <person name="Zhang H.B."/>
            <person name="Liu Y."/>
            <person name="Hu-Tang G.R."/>
            <person name="Wang J.P."/>
            <person name="Wang J.H."/>
            <person name="Sun Y.H."/>
            <person name="Ni S.B."/>
            <person name="Chen W.B."/>
            <person name="Zhang X.C."/>
            <person name="Jiao Y.N."/>
            <person name="Eichler E.E."/>
            <person name="Li G.H."/>
            <person name="Liu X."/>
            <person name="Gao L.Z."/>
        </authorList>
    </citation>
    <scope>NUCLEOTIDE SEQUENCE [LARGE SCALE GENOMIC DNA]</scope>
    <source>
        <strain evidence="4">cv. GT1</strain>
        <tissue evidence="3">Leaf</tissue>
    </source>
</reference>
<feature type="region of interest" description="Disordered" evidence="1">
    <location>
        <begin position="1"/>
        <end position="21"/>
    </location>
</feature>
<organism evidence="3 4">
    <name type="scientific">Hevea brasiliensis</name>
    <name type="common">Para rubber tree</name>
    <name type="synonym">Siphonia brasiliensis</name>
    <dbReference type="NCBI Taxonomy" id="3981"/>
    <lineage>
        <taxon>Eukaryota</taxon>
        <taxon>Viridiplantae</taxon>
        <taxon>Streptophyta</taxon>
        <taxon>Embryophyta</taxon>
        <taxon>Tracheophyta</taxon>
        <taxon>Spermatophyta</taxon>
        <taxon>Magnoliopsida</taxon>
        <taxon>eudicotyledons</taxon>
        <taxon>Gunneridae</taxon>
        <taxon>Pentapetalae</taxon>
        <taxon>rosids</taxon>
        <taxon>fabids</taxon>
        <taxon>Malpighiales</taxon>
        <taxon>Euphorbiaceae</taxon>
        <taxon>Crotonoideae</taxon>
        <taxon>Micrandreae</taxon>
        <taxon>Hevea</taxon>
    </lineage>
</organism>
<dbReference type="GO" id="GO:0000118">
    <property type="term" value="C:histone deacetylase complex"/>
    <property type="evidence" value="ECO:0007669"/>
    <property type="project" value="TreeGrafter"/>
</dbReference>
<dbReference type="Pfam" id="PF08295">
    <property type="entry name" value="Sin3_corepress"/>
    <property type="match status" value="1"/>
</dbReference>
<comment type="caution">
    <text evidence="3">The sequence shown here is derived from an EMBL/GenBank/DDBJ whole genome shotgun (WGS) entry which is preliminary data.</text>
</comment>
<evidence type="ECO:0000259" key="2">
    <source>
        <dbReference type="SMART" id="SM00761"/>
    </source>
</evidence>
<evidence type="ECO:0000313" key="3">
    <source>
        <dbReference type="EMBL" id="KAF2288899.1"/>
    </source>
</evidence>
<name>A0A6A6KN79_HEVBR</name>
<dbReference type="GO" id="GO:0000785">
    <property type="term" value="C:chromatin"/>
    <property type="evidence" value="ECO:0007669"/>
    <property type="project" value="TreeGrafter"/>
</dbReference>
<gene>
    <name evidence="3" type="ORF">GH714_022644</name>
</gene>
<dbReference type="PANTHER" id="PTHR12346:SF8">
    <property type="entry name" value="PAIRED AMPHIPATHIC HELIX PROTEIN SIN3-LIKE 2"/>
    <property type="match status" value="1"/>
</dbReference>
<accession>A0A6A6KN79</accession>
<dbReference type="GO" id="GO:0003714">
    <property type="term" value="F:transcription corepressor activity"/>
    <property type="evidence" value="ECO:0007669"/>
    <property type="project" value="InterPro"/>
</dbReference>
<dbReference type="Proteomes" id="UP000467840">
    <property type="component" value="Chromosome 8"/>
</dbReference>
<dbReference type="AlphaFoldDB" id="A0A6A6KN79"/>
<dbReference type="PANTHER" id="PTHR12346">
    <property type="entry name" value="SIN3B-RELATED"/>
    <property type="match status" value="1"/>
</dbReference>
<proteinExistence type="predicted"/>
<keyword evidence="4" id="KW-1185">Reference proteome</keyword>
<dbReference type="InterPro" id="IPR013194">
    <property type="entry name" value="HDAC_interact_dom"/>
</dbReference>
<evidence type="ECO:0000313" key="4">
    <source>
        <dbReference type="Proteomes" id="UP000467840"/>
    </source>
</evidence>
<feature type="domain" description="Histone deacetylase interacting" evidence="2">
    <location>
        <begin position="139"/>
        <end position="239"/>
    </location>
</feature>
<feature type="region of interest" description="Disordered" evidence="1">
    <location>
        <begin position="96"/>
        <end position="123"/>
    </location>
</feature>
<feature type="compositionally biased region" description="Basic and acidic residues" evidence="1">
    <location>
        <begin position="110"/>
        <end position="123"/>
    </location>
</feature>
<protein>
    <recommendedName>
        <fullName evidence="2">Histone deacetylase interacting domain-containing protein</fullName>
    </recommendedName>
</protein>
<dbReference type="SMART" id="SM00761">
    <property type="entry name" value="HDAC_interact"/>
    <property type="match status" value="1"/>
</dbReference>
<dbReference type="InterPro" id="IPR039774">
    <property type="entry name" value="Sin3-like"/>
</dbReference>